<protein>
    <submittedName>
        <fullName evidence="2">Uncharacterized protein</fullName>
    </submittedName>
</protein>
<keyword evidence="3" id="KW-1185">Reference proteome</keyword>
<dbReference type="EMBL" id="BAAABV010000014">
    <property type="protein sequence ID" value="GAA0282371.1"/>
    <property type="molecule type" value="Genomic_DNA"/>
</dbReference>
<feature type="region of interest" description="Disordered" evidence="1">
    <location>
        <begin position="1"/>
        <end position="54"/>
    </location>
</feature>
<comment type="caution">
    <text evidence="2">The sequence shown here is derived from an EMBL/GenBank/DDBJ whole genome shotgun (WGS) entry which is preliminary data.</text>
</comment>
<evidence type="ECO:0000313" key="3">
    <source>
        <dbReference type="Proteomes" id="UP001501867"/>
    </source>
</evidence>
<accession>A0ABP3EWQ3</accession>
<evidence type="ECO:0000313" key="2">
    <source>
        <dbReference type="EMBL" id="GAA0282371.1"/>
    </source>
</evidence>
<evidence type="ECO:0000256" key="1">
    <source>
        <dbReference type="SAM" id="MobiDB-lite"/>
    </source>
</evidence>
<feature type="compositionally biased region" description="Acidic residues" evidence="1">
    <location>
        <begin position="30"/>
        <end position="40"/>
    </location>
</feature>
<reference evidence="3" key="1">
    <citation type="journal article" date="2019" name="Int. J. Syst. Evol. Microbiol.">
        <title>The Global Catalogue of Microorganisms (GCM) 10K type strain sequencing project: providing services to taxonomists for standard genome sequencing and annotation.</title>
        <authorList>
            <consortium name="The Broad Institute Genomics Platform"/>
            <consortium name="The Broad Institute Genome Sequencing Center for Infectious Disease"/>
            <person name="Wu L."/>
            <person name="Ma J."/>
        </authorList>
    </citation>
    <scope>NUCLEOTIDE SEQUENCE [LARGE SCALE GENOMIC DNA]</scope>
    <source>
        <strain evidence="3">JCM 4505</strain>
    </source>
</reference>
<sequence length="67" mass="6936">MGPGVRRAHSAQLGAELVGDPGQQLGGAVEGEEGEGEEEGGLASGRVHRLRHEPILRAPDCVRVARG</sequence>
<gene>
    <name evidence="2" type="ORF">GCM10010302_20310</name>
</gene>
<organism evidence="2 3">
    <name type="scientific">Streptomyces polychromogenes</name>
    <dbReference type="NCBI Taxonomy" id="67342"/>
    <lineage>
        <taxon>Bacteria</taxon>
        <taxon>Bacillati</taxon>
        <taxon>Actinomycetota</taxon>
        <taxon>Actinomycetes</taxon>
        <taxon>Kitasatosporales</taxon>
        <taxon>Streptomycetaceae</taxon>
        <taxon>Streptomyces</taxon>
    </lineage>
</organism>
<dbReference type="Proteomes" id="UP001501867">
    <property type="component" value="Unassembled WGS sequence"/>
</dbReference>
<proteinExistence type="predicted"/>
<name>A0ABP3EWQ3_9ACTN</name>